<accession>A0A497EPT2</accession>
<evidence type="ECO:0000313" key="1">
    <source>
        <dbReference type="EMBL" id="RLE49394.1"/>
    </source>
</evidence>
<organism evidence="1 2">
    <name type="scientific">Thermoproteota archaeon</name>
    <dbReference type="NCBI Taxonomy" id="2056631"/>
    <lineage>
        <taxon>Archaea</taxon>
        <taxon>Thermoproteota</taxon>
    </lineage>
</organism>
<dbReference type="AlphaFoldDB" id="A0A497EPT2"/>
<dbReference type="Proteomes" id="UP000278475">
    <property type="component" value="Unassembled WGS sequence"/>
</dbReference>
<evidence type="ECO:0000313" key="2">
    <source>
        <dbReference type="Proteomes" id="UP000278475"/>
    </source>
</evidence>
<comment type="caution">
    <text evidence="1">The sequence shown here is derived from an EMBL/GenBank/DDBJ whole genome shotgun (WGS) entry which is preliminary data.</text>
</comment>
<reference evidence="1 2" key="1">
    <citation type="submission" date="2018-06" db="EMBL/GenBank/DDBJ databases">
        <title>Extensive metabolic versatility and redundancy in microbially diverse, dynamic hydrothermal sediments.</title>
        <authorList>
            <person name="Dombrowski N."/>
            <person name="Teske A."/>
            <person name="Baker B.J."/>
        </authorList>
    </citation>
    <scope>NUCLEOTIDE SEQUENCE [LARGE SCALE GENOMIC DNA]</scope>
    <source>
        <strain evidence="1">B66_G16</strain>
    </source>
</reference>
<dbReference type="EMBL" id="QMQV01000037">
    <property type="protein sequence ID" value="RLE49394.1"/>
    <property type="molecule type" value="Genomic_DNA"/>
</dbReference>
<gene>
    <name evidence="1" type="ORF">DRJ31_05065</name>
</gene>
<evidence type="ECO:0008006" key="3">
    <source>
        <dbReference type="Google" id="ProtNLM"/>
    </source>
</evidence>
<dbReference type="InterPro" id="IPR043519">
    <property type="entry name" value="NT_sf"/>
</dbReference>
<name>A0A497EPT2_9CREN</name>
<proteinExistence type="predicted"/>
<sequence length="339" mass="39638">MTRKFKVFIEGDFIETWDGEIYDVKGYVHPPNKVIAFVKYIPSKKAEKLRYGVGYEKVYELEKRFSYLGKLKPQYLVFDEVFDRVMVEVPLSDVREHYLPETKLQSLKRRKFLDHVERQALDFAKKVKEMSNIPWLNIGISGSILLNMHDEFSDIDLVIYGKESCLKAYNTFLTMRKSGLTHEYENPLLEKLYSIRVKENPIPFELFKALENRKVLEGVYGGREYFVRLLKKPEEYGESYGDKRYRRIGEIYVRGKVIDDEESIFTPCRYVVELEKPVYSVKQVTITSFRGRFTEAARIGEAVEAYGVLEEVTSCKGTYYQLIVGDVKGSFLKPVSQIM</sequence>
<dbReference type="SUPFAM" id="SSF81301">
    <property type="entry name" value="Nucleotidyltransferase"/>
    <property type="match status" value="1"/>
</dbReference>
<protein>
    <recommendedName>
        <fullName evidence="3">Polymerase nucleotidyl transferase domain-containing protein</fullName>
    </recommendedName>
</protein>